<dbReference type="InterPro" id="IPR036890">
    <property type="entry name" value="HATPase_C_sf"/>
</dbReference>
<dbReference type="PANTHER" id="PTHR33566">
    <property type="entry name" value="EN/SPM-LIKE TRANSPOSON-RELATED"/>
    <property type="match status" value="1"/>
</dbReference>
<gene>
    <name evidence="2" type="ORF">TIFTF001_013572</name>
</gene>
<evidence type="ECO:0000256" key="1">
    <source>
        <dbReference type="SAM" id="Coils"/>
    </source>
</evidence>
<accession>A0AA88A286</accession>
<dbReference type="Pfam" id="PF13589">
    <property type="entry name" value="HATPase_c_3"/>
    <property type="match status" value="1"/>
</dbReference>
<comment type="caution">
    <text evidence="2">The sequence shown here is derived from an EMBL/GenBank/DDBJ whole genome shotgun (WGS) entry which is preliminary data.</text>
</comment>
<sequence length="1611" mass="180268">MEEETSRRNGKKRQLVEISGDGSADEVYRFKILLPNGTSVGLNVRVSEMPFEDFITLVKEEYFRVLQYSESMKRKRQLNWKVGSLILQDTDDVKLERSVLNFRSLKPHKCHILRLHDGSGNSTEKFENMWDLTPDTELLKELPEEYTFETALADLIDNSLQAVWSNSINDRRLVRVDVLKDRISIFDSGPGMDGSDENSIVKWGKMGASLHRSSKEQAIGGKPPFLKPFFGLFGYGGPIASMHLGRYAVVSSKTKKSKKVYILHLEREALLNSSGSELTWKTDGGIRDPLQEEIAEAPHRSFTKCDEMSNTGKTVTPVEFQVNGIDLAEIEGGEIATTNLHSCNGPDFVLHLQFSLKQNCVTKSPRARSCEEAHARLKFVYFPIVEGKESIEKILEKLRADGHQITEKYDTFSRVSIRRLGRLLPDARWTDLAHHNPFTIALKNFGSNLRENEKGIDIKVSRDGKLLSPSQLEKEYQDWVLQMHMRYDEEVDHGEDQPVIVVSPMKSKEIGISSNVMRVHEVLKRKGKTWKSGQKVKILKGACAGVHNNNVYATLEYFLLGGFEGDAGGEARIICRPLGIPDKNGCILTEVNGETSLDMRNSLSIPVSIIDSGKCISIDSIEWKNLVEKRRQKSPSTIDLLSTKQCQELEVDGEELPATANAGKASLKEVVAVVRPANYVSQSDPKDLDQKNISRCKIDMSLEVKFKGQNKDDGNLDHIYSIDSSCKTLVKKVEVRASSEIRKWQLLRNSRSRPFSLRVGSCSEPVAIACYDIYDNRTRFTPNTQVLVKFQAKQGVLFHVKDYKTEVSTSGMELKVKGLLIESRNLDQIRPVYEATCVICSPDELFSISIPCRVNPGCTQVVRAQPSISANQLFPGCIIKELELEMFDAYGNHVMVDSEVQLNLKGFQILDQIGLKRKVDNCGRIDLSGLLKVTAGYGEKVSFSVSSDKEVFVKQEFQIERRELRLVTKVPEVLQAGSVLENTVFEIVNSEGVVDDTIHDEEKSGQSHMLTIKADSHDAVESIRYTFKHGRCTVPAIPLPQREGSFCFSACHSRHSNLNLPVKVHLVKPAVPLLTPSLPSDGNVLLLPGSSSLKQVGKEFITSIELRRQGLEDDVVKVGMSIGTLEKRLDALVEEKEKLEQNMKELQEFPGLCLPSFLNCFYTKEELMVEIERTDNSAAAVLCNISRRVRFQDPKDHLMKGLIGVVALLSRVGSSQLSRILSEYLGADQMLAVVARSLEAANVFEKYTRNEVDSSDAQHAAGAEILKSIKGRYMILCLEDISPYEGGFECSGAQKRLPLPVPFMHDGTTPTGFLGYAVNMIDLDVDQLQTKTNSGHGLRETLFYCLFGQLQVYQTRVEMLAARACIKHGAVSLDGGILKENGRVTYGTGEPGICFQVVIAESESVSRENVKQLVEKKSQLGILNQRIGAGMKARKKILKKFEKKKKKICKFLDEVEPILRSYYLELGMEPTQETAPCMLNKQMEIVTYIKRLAFHQRLLMCDDIMVVDDLISKRVHLQCPFEPLYSNPNLVYCSSNLPCPSVSPVPDFCAQISRLHSGVHVLVLVGLLVVPPSHRSSAFVPGALVCQADATPGEVWETKANRWADYPVFPR</sequence>
<dbReference type="SUPFAM" id="SSF55874">
    <property type="entry name" value="ATPase domain of HSP90 chaperone/DNA topoisomerase II/histidine kinase"/>
    <property type="match status" value="1"/>
</dbReference>
<reference evidence="2" key="1">
    <citation type="submission" date="2023-07" db="EMBL/GenBank/DDBJ databases">
        <title>draft genome sequence of fig (Ficus carica).</title>
        <authorList>
            <person name="Takahashi T."/>
            <person name="Nishimura K."/>
        </authorList>
    </citation>
    <scope>NUCLEOTIDE SEQUENCE</scope>
</reference>
<evidence type="ECO:0000313" key="3">
    <source>
        <dbReference type="Proteomes" id="UP001187192"/>
    </source>
</evidence>
<dbReference type="PANTHER" id="PTHR33566:SF1">
    <property type="entry name" value="EN_SPM-LIKE TRANSPOSON-RELATED"/>
    <property type="match status" value="1"/>
</dbReference>
<feature type="coiled-coil region" evidence="1">
    <location>
        <begin position="1122"/>
        <end position="1149"/>
    </location>
</feature>
<evidence type="ECO:0000313" key="2">
    <source>
        <dbReference type="EMBL" id="GMN44389.1"/>
    </source>
</evidence>
<protein>
    <recommendedName>
        <fullName evidence="4">Gamma-irradiation and mitomycin c induced 1</fullName>
    </recommendedName>
</protein>
<keyword evidence="1" id="KW-0175">Coiled coil</keyword>
<organism evidence="2 3">
    <name type="scientific">Ficus carica</name>
    <name type="common">Common fig</name>
    <dbReference type="NCBI Taxonomy" id="3494"/>
    <lineage>
        <taxon>Eukaryota</taxon>
        <taxon>Viridiplantae</taxon>
        <taxon>Streptophyta</taxon>
        <taxon>Embryophyta</taxon>
        <taxon>Tracheophyta</taxon>
        <taxon>Spermatophyta</taxon>
        <taxon>Magnoliopsida</taxon>
        <taxon>eudicotyledons</taxon>
        <taxon>Gunneridae</taxon>
        <taxon>Pentapetalae</taxon>
        <taxon>rosids</taxon>
        <taxon>fabids</taxon>
        <taxon>Rosales</taxon>
        <taxon>Moraceae</taxon>
        <taxon>Ficeae</taxon>
        <taxon>Ficus</taxon>
    </lineage>
</organism>
<name>A0AA88A286_FICCA</name>
<dbReference type="Gene3D" id="3.30.565.10">
    <property type="entry name" value="Histidine kinase-like ATPase, C-terminal domain"/>
    <property type="match status" value="1"/>
</dbReference>
<dbReference type="Proteomes" id="UP001187192">
    <property type="component" value="Unassembled WGS sequence"/>
</dbReference>
<evidence type="ECO:0008006" key="4">
    <source>
        <dbReference type="Google" id="ProtNLM"/>
    </source>
</evidence>
<dbReference type="EMBL" id="BTGU01000018">
    <property type="protein sequence ID" value="GMN44389.1"/>
    <property type="molecule type" value="Genomic_DNA"/>
</dbReference>
<proteinExistence type="predicted"/>
<keyword evidence="3" id="KW-1185">Reference proteome</keyword>